<feature type="signal peptide" evidence="3">
    <location>
        <begin position="1"/>
        <end position="22"/>
    </location>
</feature>
<proteinExistence type="predicted"/>
<dbReference type="InterPro" id="IPR025738">
    <property type="entry name" value="BatD"/>
</dbReference>
<name>A0ABV9NP35_9GAMM</name>
<feature type="compositionally biased region" description="Pro residues" evidence="1">
    <location>
        <begin position="540"/>
        <end position="550"/>
    </location>
</feature>
<sequence length="550" mass="58243">MRRLPGCVLFVVLALLALPALAAPRAWLDRDRVVLGETVTLNIEVARATGEPDLSPLDEDFVVRGRSSSSQTRIVNGNASTSTLYGVTLEPRREGVIGIPRLRIGDVETEPLALTVAPASTRVARAGDPVFVESELETDAPYVQQSVAYTVRLYYAVTLLDGQLEAPTPDGVAVQRIGDDVTYQRSLAGRRYNVVERRFLVTPERSGTIEIPPARFRGRALGSGFDAFMQDSQVSATSGTPQTLEVRPQPADAPSPWLAVRALDLEMEPPPESGRAGEPLLVTVRLRADGATAAQLPDLGFPEVAGAQVFPEPADTREQWRDGRVQTTLSRRFAIVPRTGGTLEVPALEVGWWNVEDDRREAARLPGFEVDVAGAGVAPRAPADAAAAPVDAPVGASPGVGGAVWPWQLATLVLGLACAVLLVRDRRRVAPAASAPAATPAAGAGRGAEAARALRRALDEGDLGAVAEALVDLCGTRGRGGLEAVAGRLADPAQQAAVDALARARWGGGDPRPTREQLRSAFADGPRLRSVAPDPHREAPLPPLYPPRAR</sequence>
<dbReference type="Pfam" id="PF13584">
    <property type="entry name" value="BatD"/>
    <property type="match status" value="1"/>
</dbReference>
<reference evidence="5" key="1">
    <citation type="journal article" date="2019" name="Int. J. Syst. Evol. Microbiol.">
        <title>The Global Catalogue of Microorganisms (GCM) 10K type strain sequencing project: providing services to taxonomists for standard genome sequencing and annotation.</title>
        <authorList>
            <consortium name="The Broad Institute Genomics Platform"/>
            <consortium name="The Broad Institute Genome Sequencing Center for Infectious Disease"/>
            <person name="Wu L."/>
            <person name="Ma J."/>
        </authorList>
    </citation>
    <scope>NUCLEOTIDE SEQUENCE [LARGE SCALE GENOMIC DNA]</scope>
    <source>
        <strain evidence="5">CGMCC 1.13574</strain>
    </source>
</reference>
<feature type="chain" id="PRO_5046989324" evidence="3">
    <location>
        <begin position="23"/>
        <end position="550"/>
    </location>
</feature>
<evidence type="ECO:0000256" key="1">
    <source>
        <dbReference type="SAM" id="MobiDB-lite"/>
    </source>
</evidence>
<keyword evidence="2" id="KW-0812">Transmembrane</keyword>
<keyword evidence="2" id="KW-0472">Membrane</keyword>
<evidence type="ECO:0000256" key="3">
    <source>
        <dbReference type="SAM" id="SignalP"/>
    </source>
</evidence>
<dbReference type="Proteomes" id="UP001595892">
    <property type="component" value="Unassembled WGS sequence"/>
</dbReference>
<dbReference type="PANTHER" id="PTHR40940:SF1">
    <property type="entry name" value="PROTEIN BATD"/>
    <property type="match status" value="1"/>
</dbReference>
<protein>
    <submittedName>
        <fullName evidence="4">BatD family protein</fullName>
    </submittedName>
</protein>
<dbReference type="PANTHER" id="PTHR40940">
    <property type="entry name" value="PROTEIN BATD-RELATED"/>
    <property type="match status" value="1"/>
</dbReference>
<organism evidence="4 5">
    <name type="scientific">Coralloluteibacterium thermophilum</name>
    <dbReference type="NCBI Taxonomy" id="2707049"/>
    <lineage>
        <taxon>Bacteria</taxon>
        <taxon>Pseudomonadati</taxon>
        <taxon>Pseudomonadota</taxon>
        <taxon>Gammaproteobacteria</taxon>
        <taxon>Lysobacterales</taxon>
        <taxon>Lysobacteraceae</taxon>
        <taxon>Coralloluteibacterium</taxon>
    </lineage>
</organism>
<accession>A0ABV9NP35</accession>
<evidence type="ECO:0000256" key="2">
    <source>
        <dbReference type="SAM" id="Phobius"/>
    </source>
</evidence>
<evidence type="ECO:0000313" key="4">
    <source>
        <dbReference type="EMBL" id="MFC4729404.1"/>
    </source>
</evidence>
<keyword evidence="5" id="KW-1185">Reference proteome</keyword>
<feature type="region of interest" description="Disordered" evidence="1">
    <location>
        <begin position="505"/>
        <end position="550"/>
    </location>
</feature>
<dbReference type="EMBL" id="JBHSGG010000043">
    <property type="protein sequence ID" value="MFC4729404.1"/>
    <property type="molecule type" value="Genomic_DNA"/>
</dbReference>
<evidence type="ECO:0000313" key="5">
    <source>
        <dbReference type="Proteomes" id="UP001595892"/>
    </source>
</evidence>
<keyword evidence="2" id="KW-1133">Transmembrane helix</keyword>
<comment type="caution">
    <text evidence="4">The sequence shown here is derived from an EMBL/GenBank/DDBJ whole genome shotgun (WGS) entry which is preliminary data.</text>
</comment>
<keyword evidence="3" id="KW-0732">Signal</keyword>
<dbReference type="RefSeq" id="WP_377005473.1">
    <property type="nucleotide sequence ID" value="NZ_JBHSGG010000043.1"/>
</dbReference>
<gene>
    <name evidence="4" type="ORF">ACFO3Q_14635</name>
</gene>
<feature type="transmembrane region" description="Helical" evidence="2">
    <location>
        <begin position="405"/>
        <end position="423"/>
    </location>
</feature>